<evidence type="ECO:0000313" key="5">
    <source>
        <dbReference type="EMBL" id="CAF2210054.1"/>
    </source>
</evidence>
<dbReference type="Proteomes" id="UP000663824">
    <property type="component" value="Unassembled WGS sequence"/>
</dbReference>
<evidence type="ECO:0000313" key="2">
    <source>
        <dbReference type="EMBL" id="CAF1623688.1"/>
    </source>
</evidence>
<evidence type="ECO:0000313" key="11">
    <source>
        <dbReference type="Proteomes" id="UP000663866"/>
    </source>
</evidence>
<proteinExistence type="predicted"/>
<evidence type="ECO:0000313" key="6">
    <source>
        <dbReference type="EMBL" id="CAF3832923.1"/>
    </source>
</evidence>
<dbReference type="EMBL" id="CAJOBG010003538">
    <property type="protein sequence ID" value="CAF4068335.1"/>
    <property type="molecule type" value="Genomic_DNA"/>
</dbReference>
<reference evidence="2" key="1">
    <citation type="submission" date="2021-02" db="EMBL/GenBank/DDBJ databases">
        <authorList>
            <person name="Nowell W R."/>
        </authorList>
    </citation>
    <scope>NUCLEOTIDE SEQUENCE</scope>
</reference>
<protein>
    <submittedName>
        <fullName evidence="2">Uncharacterized protein</fullName>
    </submittedName>
</protein>
<evidence type="ECO:0000313" key="9">
    <source>
        <dbReference type="EMBL" id="CAF4259655.1"/>
    </source>
</evidence>
<evidence type="ECO:0000313" key="10">
    <source>
        <dbReference type="Proteomes" id="UP000663834"/>
    </source>
</evidence>
<sequence>MDGILNTIDYFIDIQQALAHIDTSKASGYEIIVACQREDFQQFHNQMLLGHIDTIYILDSQAVSLHNSSRQITAANERMLQIFIILGAAKYIFGRVNEIQCQNSDNNGIVNALRQIVDCLYNLALNLNK</sequence>
<dbReference type="EMBL" id="CAJOBJ010002544">
    <property type="protein sequence ID" value="CAF3930023.1"/>
    <property type="molecule type" value="Genomic_DNA"/>
</dbReference>
<evidence type="ECO:0000313" key="7">
    <source>
        <dbReference type="EMBL" id="CAF3930023.1"/>
    </source>
</evidence>
<dbReference type="EMBL" id="CAJNOV010017017">
    <property type="protein sequence ID" value="CAF1599213.1"/>
    <property type="molecule type" value="Genomic_DNA"/>
</dbReference>
<dbReference type="EMBL" id="CAJNRG010016782">
    <property type="protein sequence ID" value="CAF2210054.1"/>
    <property type="molecule type" value="Genomic_DNA"/>
</dbReference>
<dbReference type="Proteomes" id="UP000663834">
    <property type="component" value="Unassembled WGS sequence"/>
</dbReference>
<comment type="caution">
    <text evidence="2">The sequence shown here is derived from an EMBL/GenBank/DDBJ whole genome shotgun (WGS) entry which is preliminary data.</text>
</comment>
<evidence type="ECO:0000313" key="1">
    <source>
        <dbReference type="EMBL" id="CAF1599213.1"/>
    </source>
</evidence>
<dbReference type="Proteomes" id="UP000681967">
    <property type="component" value="Unassembled WGS sequence"/>
</dbReference>
<dbReference type="Proteomes" id="UP000663856">
    <property type="component" value="Unassembled WGS sequence"/>
</dbReference>
<organism evidence="2 10">
    <name type="scientific">Rotaria magnacalcarata</name>
    <dbReference type="NCBI Taxonomy" id="392030"/>
    <lineage>
        <taxon>Eukaryota</taxon>
        <taxon>Metazoa</taxon>
        <taxon>Spiralia</taxon>
        <taxon>Gnathifera</taxon>
        <taxon>Rotifera</taxon>
        <taxon>Eurotatoria</taxon>
        <taxon>Bdelloidea</taxon>
        <taxon>Philodinida</taxon>
        <taxon>Philodinidae</taxon>
        <taxon>Rotaria</taxon>
    </lineage>
</organism>
<dbReference type="EMBL" id="CAJNRF010000314">
    <property type="protein sequence ID" value="CAF1954739.1"/>
    <property type="molecule type" value="Genomic_DNA"/>
</dbReference>
<accession>A0A816CMI9</accession>
<gene>
    <name evidence="6" type="ORF">BYL167_LOCUS4813</name>
    <name evidence="1" type="ORF">CJN711_LOCUS34956</name>
    <name evidence="7" type="ORF">GIL414_LOCUS8023</name>
    <name evidence="2" type="ORF">KQP761_LOCUS25003</name>
    <name evidence="4" type="ORF">MBJ925_LOCUS35132</name>
    <name evidence="8" type="ORF">OVN521_LOCUS19039</name>
    <name evidence="9" type="ORF">UXM345_LOCUS31201</name>
    <name evidence="3" type="ORF">WKI299_LOCUS2542</name>
    <name evidence="5" type="ORF">XDN619_LOCUS33247</name>
</gene>
<evidence type="ECO:0000313" key="4">
    <source>
        <dbReference type="EMBL" id="CAF2196058.1"/>
    </source>
</evidence>
<dbReference type="EMBL" id="CAJNOW010013722">
    <property type="protein sequence ID" value="CAF1623688.1"/>
    <property type="molecule type" value="Genomic_DNA"/>
</dbReference>
<dbReference type="EMBL" id="CAJOBH010001053">
    <property type="protein sequence ID" value="CAF3832923.1"/>
    <property type="molecule type" value="Genomic_DNA"/>
</dbReference>
<dbReference type="Proteomes" id="UP000681720">
    <property type="component" value="Unassembled WGS sequence"/>
</dbReference>
<dbReference type="Proteomes" id="UP000663866">
    <property type="component" value="Unassembled WGS sequence"/>
</dbReference>
<dbReference type="Proteomes" id="UP000663842">
    <property type="component" value="Unassembled WGS sequence"/>
</dbReference>
<evidence type="ECO:0000313" key="3">
    <source>
        <dbReference type="EMBL" id="CAF1954739.1"/>
    </source>
</evidence>
<dbReference type="Proteomes" id="UP000663887">
    <property type="component" value="Unassembled WGS sequence"/>
</dbReference>
<dbReference type="EMBL" id="CAJNRE010019412">
    <property type="protein sequence ID" value="CAF2196058.1"/>
    <property type="molecule type" value="Genomic_DNA"/>
</dbReference>
<evidence type="ECO:0000313" key="8">
    <source>
        <dbReference type="EMBL" id="CAF4068335.1"/>
    </source>
</evidence>
<dbReference type="EMBL" id="CAJOBF010008650">
    <property type="protein sequence ID" value="CAF4259655.1"/>
    <property type="molecule type" value="Genomic_DNA"/>
</dbReference>
<name>A0A816CMI9_9BILA</name>
<dbReference type="AlphaFoldDB" id="A0A816CMI9"/>
<dbReference type="Proteomes" id="UP000663855">
    <property type="component" value="Unassembled WGS sequence"/>
</dbReference>
<keyword evidence="11" id="KW-1185">Reference proteome</keyword>